<dbReference type="RefSeq" id="WP_161818460.1">
    <property type="nucleotide sequence ID" value="NZ_JAACJS010000012.1"/>
</dbReference>
<protein>
    <recommendedName>
        <fullName evidence="3">Lipoprotein</fullName>
    </recommendedName>
</protein>
<comment type="caution">
    <text evidence="1">The sequence shown here is derived from an EMBL/GenBank/DDBJ whole genome shotgun (WGS) entry which is preliminary data.</text>
</comment>
<dbReference type="PROSITE" id="PS51257">
    <property type="entry name" value="PROKAR_LIPOPROTEIN"/>
    <property type="match status" value="1"/>
</dbReference>
<name>A0ABW9ZUV2_9BACT</name>
<keyword evidence="2" id="KW-1185">Reference proteome</keyword>
<organism evidence="1 2">
    <name type="scientific">Sediminibacterium roseum</name>
    <dbReference type="NCBI Taxonomy" id="1978412"/>
    <lineage>
        <taxon>Bacteria</taxon>
        <taxon>Pseudomonadati</taxon>
        <taxon>Bacteroidota</taxon>
        <taxon>Chitinophagia</taxon>
        <taxon>Chitinophagales</taxon>
        <taxon>Chitinophagaceae</taxon>
        <taxon>Sediminibacterium</taxon>
    </lineage>
</organism>
<evidence type="ECO:0000313" key="1">
    <source>
        <dbReference type="EMBL" id="NCI50152.1"/>
    </source>
</evidence>
<gene>
    <name evidence="1" type="ORF">GWC95_09475</name>
</gene>
<reference evidence="1 2" key="1">
    <citation type="submission" date="2020-01" db="EMBL/GenBank/DDBJ databases">
        <title>Genome analysis.</title>
        <authorList>
            <person name="Wu S."/>
            <person name="Wang G."/>
        </authorList>
    </citation>
    <scope>NUCLEOTIDE SEQUENCE [LARGE SCALE GENOMIC DNA]</scope>
    <source>
        <strain evidence="1 2">SYL130</strain>
    </source>
</reference>
<evidence type="ECO:0000313" key="2">
    <source>
        <dbReference type="Proteomes" id="UP000753802"/>
    </source>
</evidence>
<dbReference type="EMBL" id="JAACJS010000012">
    <property type="protein sequence ID" value="NCI50152.1"/>
    <property type="molecule type" value="Genomic_DNA"/>
</dbReference>
<proteinExistence type="predicted"/>
<dbReference type="Proteomes" id="UP000753802">
    <property type="component" value="Unassembled WGS sequence"/>
</dbReference>
<sequence>MKYIFAICAFLLVSCDGTVTKKTAVVTGAEVVKVDEPVPVSETRSVVKTTPAAEYSEPLKDELNDWKFYVGLYETKRTFHYTVHIQCKELRLTDSVNIPNFGREPIVAVRKGREPLTALIGFLDKKNNFMEYREVSFKNDRLRVRTLHTYSVNAYRTKAGE</sequence>
<evidence type="ECO:0008006" key="3">
    <source>
        <dbReference type="Google" id="ProtNLM"/>
    </source>
</evidence>
<accession>A0ABW9ZUV2</accession>